<feature type="domain" description="4Fe-4S ferredoxin-type" evidence="6">
    <location>
        <begin position="44"/>
        <end position="75"/>
    </location>
</feature>
<evidence type="ECO:0000313" key="7">
    <source>
        <dbReference type="EMBL" id="MDF0590577.1"/>
    </source>
</evidence>
<reference evidence="7 8" key="1">
    <citation type="submission" date="2023-03" db="EMBL/GenBank/DDBJ databases">
        <title>WGS of Methanotrichaceae archaeon Mx.</title>
        <authorList>
            <person name="Sorokin D.Y."/>
            <person name="Merkel A.Y."/>
        </authorList>
    </citation>
    <scope>NUCLEOTIDE SEQUENCE [LARGE SCALE GENOMIC DNA]</scope>
    <source>
        <strain evidence="7 8">Mx</strain>
    </source>
</reference>
<dbReference type="EMBL" id="JARFPK010000015">
    <property type="protein sequence ID" value="MDF0590577.1"/>
    <property type="molecule type" value="Genomic_DNA"/>
</dbReference>
<dbReference type="PROSITE" id="PS51379">
    <property type="entry name" value="4FE4S_FER_2"/>
    <property type="match status" value="4"/>
</dbReference>
<keyword evidence="1" id="KW-0004">4Fe-4S</keyword>
<dbReference type="PANTHER" id="PTHR42859:SF15">
    <property type="entry name" value="IRON-SULFUR CLUSTER BINDING PROTEIN"/>
    <property type="match status" value="1"/>
</dbReference>
<feature type="domain" description="4Fe-4S ferredoxin-type" evidence="6">
    <location>
        <begin position="85"/>
        <end position="118"/>
    </location>
</feature>
<accession>A0ABT5X7M3</accession>
<evidence type="ECO:0000313" key="8">
    <source>
        <dbReference type="Proteomes" id="UP001220010"/>
    </source>
</evidence>
<dbReference type="Proteomes" id="UP001220010">
    <property type="component" value="Unassembled WGS sequence"/>
</dbReference>
<dbReference type="Gene3D" id="3.30.70.20">
    <property type="match status" value="2"/>
</dbReference>
<feature type="compositionally biased region" description="Basic and acidic residues" evidence="5">
    <location>
        <begin position="12"/>
        <end position="32"/>
    </location>
</feature>
<evidence type="ECO:0000256" key="4">
    <source>
        <dbReference type="ARBA" id="ARBA00023014"/>
    </source>
</evidence>
<organism evidence="7 8">
    <name type="scientific">Candidatus Methanocrinis natronophilus</name>
    <dbReference type="NCBI Taxonomy" id="3033396"/>
    <lineage>
        <taxon>Archaea</taxon>
        <taxon>Methanobacteriati</taxon>
        <taxon>Methanobacteriota</taxon>
        <taxon>Stenosarchaea group</taxon>
        <taxon>Methanomicrobia</taxon>
        <taxon>Methanotrichales</taxon>
        <taxon>Methanotrichaceae</taxon>
        <taxon>Methanocrinis</taxon>
    </lineage>
</organism>
<evidence type="ECO:0000256" key="2">
    <source>
        <dbReference type="ARBA" id="ARBA00022723"/>
    </source>
</evidence>
<keyword evidence="8" id="KW-1185">Reference proteome</keyword>
<protein>
    <submittedName>
        <fullName evidence="7">4Fe-4S binding protein</fullName>
    </submittedName>
</protein>
<dbReference type="InterPro" id="IPR017896">
    <property type="entry name" value="4Fe4S_Fe-S-bd"/>
</dbReference>
<keyword evidence="3" id="KW-0408">Iron</keyword>
<dbReference type="InterPro" id="IPR050294">
    <property type="entry name" value="RnfB_subfamily"/>
</dbReference>
<sequence length="176" mass="19207">MELCETIWGSRRSGEAEDGKGRDMKDLRGGGDAKVAVSDERKKRRLKVAHPERCIGCLSCMFACSRINTRRASLDRSAIRVKTQGGLEGDFAVVICRACKDPPCVRACPRGALEKRENGRVIFKRELCDGCGACAEACLIRAISIDSEGKAIKCKHCGACVAFCPHGVLEMEEVEE</sequence>
<comment type="caution">
    <text evidence="7">The sequence shown here is derived from an EMBL/GenBank/DDBJ whole genome shotgun (WGS) entry which is preliminary data.</text>
</comment>
<dbReference type="InterPro" id="IPR017900">
    <property type="entry name" value="4Fe4S_Fe_S_CS"/>
</dbReference>
<feature type="domain" description="4Fe-4S ferredoxin-type" evidence="6">
    <location>
        <begin position="141"/>
        <end position="174"/>
    </location>
</feature>
<evidence type="ECO:0000259" key="6">
    <source>
        <dbReference type="PROSITE" id="PS51379"/>
    </source>
</evidence>
<proteinExistence type="predicted"/>
<gene>
    <name evidence="7" type="ORF">P0O15_05235</name>
</gene>
<dbReference type="Pfam" id="PF13247">
    <property type="entry name" value="Fer4_11"/>
    <property type="match status" value="1"/>
</dbReference>
<evidence type="ECO:0000256" key="5">
    <source>
        <dbReference type="SAM" id="MobiDB-lite"/>
    </source>
</evidence>
<dbReference type="PROSITE" id="PS00198">
    <property type="entry name" value="4FE4S_FER_1"/>
    <property type="match status" value="1"/>
</dbReference>
<dbReference type="Pfam" id="PF12800">
    <property type="entry name" value="Fer4_4"/>
    <property type="match status" value="1"/>
</dbReference>
<dbReference type="RefSeq" id="WP_316966327.1">
    <property type="nucleotide sequence ID" value="NZ_JARFPK010000015.1"/>
</dbReference>
<feature type="domain" description="4Fe-4S ferredoxin-type" evidence="6">
    <location>
        <begin position="119"/>
        <end position="138"/>
    </location>
</feature>
<name>A0ABT5X7M3_9EURY</name>
<keyword evidence="4" id="KW-0411">Iron-sulfur</keyword>
<keyword evidence="2" id="KW-0479">Metal-binding</keyword>
<feature type="region of interest" description="Disordered" evidence="5">
    <location>
        <begin position="8"/>
        <end position="32"/>
    </location>
</feature>
<dbReference type="SUPFAM" id="SSF54862">
    <property type="entry name" value="4Fe-4S ferredoxins"/>
    <property type="match status" value="1"/>
</dbReference>
<dbReference type="CDD" id="cd16370">
    <property type="entry name" value="DMSOR_beta_like"/>
    <property type="match status" value="1"/>
</dbReference>
<evidence type="ECO:0000256" key="3">
    <source>
        <dbReference type="ARBA" id="ARBA00023004"/>
    </source>
</evidence>
<dbReference type="PANTHER" id="PTHR42859">
    <property type="entry name" value="OXIDOREDUCTASE"/>
    <property type="match status" value="1"/>
</dbReference>
<evidence type="ECO:0000256" key="1">
    <source>
        <dbReference type="ARBA" id="ARBA00022485"/>
    </source>
</evidence>